<name>A0A0E2Z879_9GAMM</name>
<protein>
    <submittedName>
        <fullName evidence="1">Uncharacterized protein</fullName>
    </submittedName>
</protein>
<dbReference type="Proteomes" id="UP000028839">
    <property type="component" value="Unassembled WGS sequence"/>
</dbReference>
<comment type="caution">
    <text evidence="1">The sequence shown here is derived from an EMBL/GenBank/DDBJ whole genome shotgun (WGS) entry which is preliminary data.</text>
</comment>
<organism evidence="1 2">
    <name type="scientific">Nitrosococcus oceani C-27</name>
    <dbReference type="NCBI Taxonomy" id="314279"/>
    <lineage>
        <taxon>Bacteria</taxon>
        <taxon>Pseudomonadati</taxon>
        <taxon>Pseudomonadota</taxon>
        <taxon>Gammaproteobacteria</taxon>
        <taxon>Chromatiales</taxon>
        <taxon>Chromatiaceae</taxon>
        <taxon>Nitrosococcus</taxon>
    </lineage>
</organism>
<accession>A0A0E2Z879</accession>
<reference evidence="1 2" key="1">
    <citation type="submission" date="2014-07" db="EMBL/GenBank/DDBJ databases">
        <title>Comparative analysis of Nitrosococcus oceani genome inventories of strains from Pacific and Atlantic gyres.</title>
        <authorList>
            <person name="Lim C.K."/>
            <person name="Wang L."/>
            <person name="Sayavedra-Soto L.A."/>
            <person name="Klotz M.G."/>
        </authorList>
    </citation>
    <scope>NUCLEOTIDE SEQUENCE [LARGE SCALE GENOMIC DNA]</scope>
    <source>
        <strain evidence="1 2">C-27</strain>
    </source>
</reference>
<evidence type="ECO:0000313" key="2">
    <source>
        <dbReference type="Proteomes" id="UP000028839"/>
    </source>
</evidence>
<evidence type="ECO:0000313" key="1">
    <source>
        <dbReference type="EMBL" id="KFI19805.1"/>
    </source>
</evidence>
<gene>
    <name evidence="1" type="ORF">IB75_06355</name>
</gene>
<dbReference type="AlphaFoldDB" id="A0A0E2Z879"/>
<dbReference type="EMBL" id="JPGN01000036">
    <property type="protein sequence ID" value="KFI19805.1"/>
    <property type="molecule type" value="Genomic_DNA"/>
</dbReference>
<proteinExistence type="predicted"/>
<dbReference type="HOGENOM" id="CLU_202543_0_0_6"/>
<dbReference type="OrthoDB" id="5574427at2"/>
<sequence>MRKQTRFRCAAQRGWYFVTGEGEVGFFDTRREAERVYLRYASEKAMTYKREQKPECKETKPITNSIKLQAI</sequence>